<reference evidence="1 2" key="1">
    <citation type="submission" date="2021-06" db="EMBL/GenBank/DDBJ databases">
        <authorList>
            <person name="Sun Q."/>
            <person name="Li D."/>
        </authorList>
    </citation>
    <scope>NUCLEOTIDE SEQUENCE [LARGE SCALE GENOMIC DNA]</scope>
    <source>
        <strain evidence="1 2">MSJ-5</strain>
    </source>
</reference>
<name>A0ABS6G0K2_9FIRM</name>
<proteinExistence type="predicted"/>
<evidence type="ECO:0000313" key="2">
    <source>
        <dbReference type="Proteomes" id="UP000779508"/>
    </source>
</evidence>
<protein>
    <submittedName>
        <fullName evidence="1">Uncharacterized protein</fullName>
    </submittedName>
</protein>
<dbReference type="EMBL" id="JAHLQK010000001">
    <property type="protein sequence ID" value="MBU5675656.1"/>
    <property type="molecule type" value="Genomic_DNA"/>
</dbReference>
<sequence length="108" mass="12793">MSRVERKKVEKKSKKYFKICLFAQIILLIFGLIAVDFEIRGMLGIDEYSLIGYKQLENGQYIVHIMGESHLVDMSKIQDQINKRFAEFGEVTYNIKKFIENKWQKVLQ</sequence>
<accession>A0ABS6G0K2</accession>
<dbReference type="Proteomes" id="UP000779508">
    <property type="component" value="Unassembled WGS sequence"/>
</dbReference>
<comment type="caution">
    <text evidence="1">The sequence shown here is derived from an EMBL/GenBank/DDBJ whole genome shotgun (WGS) entry which is preliminary data.</text>
</comment>
<gene>
    <name evidence="1" type="ORF">KQI88_04435</name>
</gene>
<evidence type="ECO:0000313" key="1">
    <source>
        <dbReference type="EMBL" id="MBU5675656.1"/>
    </source>
</evidence>
<dbReference type="RefSeq" id="WP_216415120.1">
    <property type="nucleotide sequence ID" value="NZ_JAHLQK010000001.1"/>
</dbReference>
<keyword evidence="2" id="KW-1185">Reference proteome</keyword>
<organism evidence="1 2">
    <name type="scientific">Alkaliphilus flagellatus</name>
    <dbReference type="NCBI Taxonomy" id="2841507"/>
    <lineage>
        <taxon>Bacteria</taxon>
        <taxon>Bacillati</taxon>
        <taxon>Bacillota</taxon>
        <taxon>Clostridia</taxon>
        <taxon>Peptostreptococcales</taxon>
        <taxon>Natronincolaceae</taxon>
        <taxon>Alkaliphilus</taxon>
    </lineage>
</organism>